<accession>A0AAX2SBR5</accession>
<evidence type="ECO:0000313" key="2">
    <source>
        <dbReference type="EMBL" id="TFH99304.1"/>
    </source>
</evidence>
<sequence length="121" mass="12241">MRAPIAVIMSVVVLGILFMVTRMGASGDMGRNGAVGIRTKATQRSDAAWHAGHAAALPVARTACLVVLVVDLICLVLIFAGPEALTPWFGIVPAVGLLIAVVPIVLAAKKGADAAPPAPGP</sequence>
<keyword evidence="3" id="KW-1185">Reference proteome</keyword>
<dbReference type="InterPro" id="IPR025962">
    <property type="entry name" value="SdpI/YhfL"/>
</dbReference>
<evidence type="ECO:0000313" key="3">
    <source>
        <dbReference type="Proteomes" id="UP000298017"/>
    </source>
</evidence>
<name>A0AAX2SBR5_KOCRH</name>
<keyword evidence="1" id="KW-0812">Transmembrane</keyword>
<protein>
    <recommendedName>
        <fullName evidence="4">SdpI family protein</fullName>
    </recommendedName>
</protein>
<dbReference type="EMBL" id="SPNK01000015">
    <property type="protein sequence ID" value="TFH99304.1"/>
    <property type="molecule type" value="Genomic_DNA"/>
</dbReference>
<keyword evidence="1" id="KW-1133">Transmembrane helix</keyword>
<keyword evidence="1" id="KW-0472">Membrane</keyword>
<organism evidence="2 3">
    <name type="scientific">Kocuria rhizophila</name>
    <dbReference type="NCBI Taxonomy" id="72000"/>
    <lineage>
        <taxon>Bacteria</taxon>
        <taxon>Bacillati</taxon>
        <taxon>Actinomycetota</taxon>
        <taxon>Actinomycetes</taxon>
        <taxon>Micrococcales</taxon>
        <taxon>Micrococcaceae</taxon>
        <taxon>Kocuria</taxon>
    </lineage>
</organism>
<dbReference type="Pfam" id="PF13630">
    <property type="entry name" value="SdpI"/>
    <property type="match status" value="1"/>
</dbReference>
<dbReference type="RefSeq" id="WP_135010877.1">
    <property type="nucleotide sequence ID" value="NZ_JAYEXM010000005.1"/>
</dbReference>
<reference evidence="2 3" key="1">
    <citation type="submission" date="2019-03" db="EMBL/GenBank/DDBJ databases">
        <title>Genome Sequencing and Assembly of Various Microbes Isolated from Alder Root Nodule.</title>
        <authorList>
            <person name="Swanson E."/>
            <person name="Sevigny J.L."/>
            <person name="Pesce C."/>
            <person name="Davis I."/>
            <person name="Kleiner V."/>
            <person name="Tisa L."/>
        </authorList>
    </citation>
    <scope>NUCLEOTIDE SEQUENCE [LARGE SCALE GENOMIC DNA]</scope>
    <source>
        <strain evidence="2 3">4R-31</strain>
    </source>
</reference>
<feature type="transmembrane region" description="Helical" evidence="1">
    <location>
        <begin position="6"/>
        <end position="25"/>
    </location>
</feature>
<dbReference type="Proteomes" id="UP000298017">
    <property type="component" value="Unassembled WGS sequence"/>
</dbReference>
<feature type="transmembrane region" description="Helical" evidence="1">
    <location>
        <begin position="63"/>
        <end position="82"/>
    </location>
</feature>
<gene>
    <name evidence="2" type="ORF">E4P33_10680</name>
</gene>
<feature type="transmembrane region" description="Helical" evidence="1">
    <location>
        <begin position="88"/>
        <end position="108"/>
    </location>
</feature>
<comment type="caution">
    <text evidence="2">The sequence shown here is derived from an EMBL/GenBank/DDBJ whole genome shotgun (WGS) entry which is preliminary data.</text>
</comment>
<dbReference type="AlphaFoldDB" id="A0AAX2SBR5"/>
<evidence type="ECO:0008006" key="4">
    <source>
        <dbReference type="Google" id="ProtNLM"/>
    </source>
</evidence>
<proteinExistence type="predicted"/>
<evidence type="ECO:0000256" key="1">
    <source>
        <dbReference type="SAM" id="Phobius"/>
    </source>
</evidence>